<evidence type="ECO:0000256" key="1">
    <source>
        <dbReference type="ARBA" id="ARBA00003294"/>
    </source>
</evidence>
<evidence type="ECO:0000256" key="6">
    <source>
        <dbReference type="ARBA" id="ARBA00022915"/>
    </source>
</evidence>
<dbReference type="PANTHER" id="PTHR12128:SF66">
    <property type="entry name" value="4-HYDROXY-2-OXOGLUTARATE ALDOLASE, MITOCHONDRIAL"/>
    <property type="match status" value="1"/>
</dbReference>
<keyword evidence="7" id="KW-0457">Lysine biosynthesis</keyword>
<dbReference type="PROSITE" id="PS00665">
    <property type="entry name" value="DHDPS_1"/>
    <property type="match status" value="1"/>
</dbReference>
<dbReference type="PIRSF" id="PIRSF001365">
    <property type="entry name" value="DHDPS"/>
    <property type="match status" value="1"/>
</dbReference>
<dbReference type="GO" id="GO:0008840">
    <property type="term" value="F:4-hydroxy-tetrahydrodipicolinate synthase activity"/>
    <property type="evidence" value="ECO:0007669"/>
    <property type="project" value="UniProtKB-EC"/>
</dbReference>
<keyword evidence="4" id="KW-0963">Cytoplasm</keyword>
<dbReference type="InterPro" id="IPR020624">
    <property type="entry name" value="Schiff_base-form_aldolases_CS"/>
</dbReference>
<comment type="function">
    <text evidence="1">Catalyzes the condensation of (S)-aspartate-beta-semialdehyde [(S)-ASA] and pyruvate to 4-hydroxy-tetrahydrodipicolinate (HTPA).</text>
</comment>
<dbReference type="PROSITE" id="PS00666">
    <property type="entry name" value="DHDPS_2"/>
    <property type="match status" value="1"/>
</dbReference>
<evidence type="ECO:0000256" key="2">
    <source>
        <dbReference type="ARBA" id="ARBA00005120"/>
    </source>
</evidence>
<dbReference type="UniPathway" id="UPA00034">
    <property type="reaction ID" value="UER00017"/>
</dbReference>
<organism evidence="11">
    <name type="scientific">marine metagenome</name>
    <dbReference type="NCBI Taxonomy" id="408172"/>
    <lineage>
        <taxon>unclassified sequences</taxon>
        <taxon>metagenomes</taxon>
        <taxon>ecological metagenomes</taxon>
    </lineage>
</organism>
<evidence type="ECO:0000256" key="4">
    <source>
        <dbReference type="ARBA" id="ARBA00022490"/>
    </source>
</evidence>
<dbReference type="Gene3D" id="3.20.20.70">
    <property type="entry name" value="Aldolase class I"/>
    <property type="match status" value="1"/>
</dbReference>
<dbReference type="PRINTS" id="PR00146">
    <property type="entry name" value="DHPICSNTHASE"/>
</dbReference>
<dbReference type="InterPro" id="IPR002220">
    <property type="entry name" value="DapA-like"/>
</dbReference>
<dbReference type="AlphaFoldDB" id="A0A381V2T0"/>
<dbReference type="CDD" id="cd00950">
    <property type="entry name" value="DHDPS"/>
    <property type="match status" value="1"/>
</dbReference>
<dbReference type="Pfam" id="PF00701">
    <property type="entry name" value="DHDPS"/>
    <property type="match status" value="1"/>
</dbReference>
<dbReference type="PANTHER" id="PTHR12128">
    <property type="entry name" value="DIHYDRODIPICOLINATE SYNTHASE"/>
    <property type="match status" value="1"/>
</dbReference>
<evidence type="ECO:0000256" key="8">
    <source>
        <dbReference type="ARBA" id="ARBA00023239"/>
    </source>
</evidence>
<evidence type="ECO:0000256" key="9">
    <source>
        <dbReference type="ARBA" id="ARBA00023270"/>
    </source>
</evidence>
<name>A0A381V2T0_9ZZZZ</name>
<evidence type="ECO:0000256" key="5">
    <source>
        <dbReference type="ARBA" id="ARBA00022605"/>
    </source>
</evidence>
<comment type="pathway">
    <text evidence="2">Amino-acid biosynthesis; L-lysine biosynthesis via DAP pathway; (S)-tetrahydrodipicolinate from L-aspartate: step 3/4.</text>
</comment>
<accession>A0A381V2T0</accession>
<keyword evidence="6" id="KW-0220">Diaminopimelate biosynthesis</keyword>
<comment type="catalytic activity">
    <reaction evidence="10">
        <text>L-aspartate 4-semialdehyde + pyruvate = (2S,4S)-4-hydroxy-2,3,4,5-tetrahydrodipicolinate + H2O + H(+)</text>
        <dbReference type="Rhea" id="RHEA:34171"/>
        <dbReference type="ChEBI" id="CHEBI:15361"/>
        <dbReference type="ChEBI" id="CHEBI:15377"/>
        <dbReference type="ChEBI" id="CHEBI:15378"/>
        <dbReference type="ChEBI" id="CHEBI:67139"/>
        <dbReference type="ChEBI" id="CHEBI:537519"/>
        <dbReference type="EC" id="4.3.3.7"/>
    </reaction>
</comment>
<dbReference type="EC" id="4.3.3.7" evidence="3"/>
<dbReference type="SMART" id="SM01130">
    <property type="entry name" value="DHDPS"/>
    <property type="match status" value="1"/>
</dbReference>
<proteinExistence type="inferred from homology"/>
<dbReference type="InterPro" id="IPR020625">
    <property type="entry name" value="Schiff_base-form_aldolases_AS"/>
</dbReference>
<dbReference type="HAMAP" id="MF_00418">
    <property type="entry name" value="DapA"/>
    <property type="match status" value="1"/>
</dbReference>
<evidence type="ECO:0000256" key="7">
    <source>
        <dbReference type="ARBA" id="ARBA00023154"/>
    </source>
</evidence>
<dbReference type="SUPFAM" id="SSF51569">
    <property type="entry name" value="Aldolase"/>
    <property type="match status" value="1"/>
</dbReference>
<gene>
    <name evidence="11" type="ORF">METZ01_LOCUS87105</name>
</gene>
<sequence length="291" mass="31382">MLKGSCVALVTPMTSSGEVDWDALERLIDWHLESGTHGIVPVGTTGESATLTPVEHKRVIEVTVEHVDGRIPVIAGTGANSTAEAIELTDAAKTSGADACLLVTPYYNKPTQEGLYRHYCAIADAVDIPMVLYNVPPRTACDMQPETVARLAYVEQIIGIKEACGDAERVGAIRALVDDDFIVLSGEDAQTLRMMELGAVGTISVSANVVPGLMSAFCDRYLNGDRVGAADLDQRLQPIHEILFVETSPTPTKWALQQMGRIDEGIRLPLIPLSETHHDEVRQRLTAIGAL</sequence>
<dbReference type="GO" id="GO:0019877">
    <property type="term" value="P:diaminopimelate biosynthetic process"/>
    <property type="evidence" value="ECO:0007669"/>
    <property type="project" value="UniProtKB-KW"/>
</dbReference>
<evidence type="ECO:0000313" key="11">
    <source>
        <dbReference type="EMBL" id="SVA34251.1"/>
    </source>
</evidence>
<keyword evidence="9" id="KW-0704">Schiff base</keyword>
<reference evidence="11" key="1">
    <citation type="submission" date="2018-05" db="EMBL/GenBank/DDBJ databases">
        <authorList>
            <person name="Lanie J.A."/>
            <person name="Ng W.-L."/>
            <person name="Kazmierczak K.M."/>
            <person name="Andrzejewski T.M."/>
            <person name="Davidsen T.M."/>
            <person name="Wayne K.J."/>
            <person name="Tettelin H."/>
            <person name="Glass J.I."/>
            <person name="Rusch D."/>
            <person name="Podicherti R."/>
            <person name="Tsui H.-C.T."/>
            <person name="Winkler M.E."/>
        </authorList>
    </citation>
    <scope>NUCLEOTIDE SEQUENCE</scope>
</reference>
<protein>
    <recommendedName>
        <fullName evidence="3">4-hydroxy-tetrahydrodipicolinate synthase</fullName>
        <ecNumber evidence="3">4.3.3.7</ecNumber>
    </recommendedName>
</protein>
<dbReference type="GO" id="GO:0009089">
    <property type="term" value="P:lysine biosynthetic process via diaminopimelate"/>
    <property type="evidence" value="ECO:0007669"/>
    <property type="project" value="UniProtKB-UniPathway"/>
</dbReference>
<dbReference type="EMBL" id="UINC01007609">
    <property type="protein sequence ID" value="SVA34251.1"/>
    <property type="molecule type" value="Genomic_DNA"/>
</dbReference>
<keyword evidence="5" id="KW-0028">Amino-acid biosynthesis</keyword>
<keyword evidence="8" id="KW-0456">Lyase</keyword>
<dbReference type="InterPro" id="IPR005263">
    <property type="entry name" value="DapA"/>
</dbReference>
<dbReference type="InterPro" id="IPR013785">
    <property type="entry name" value="Aldolase_TIM"/>
</dbReference>
<evidence type="ECO:0000256" key="10">
    <source>
        <dbReference type="ARBA" id="ARBA00047836"/>
    </source>
</evidence>
<dbReference type="GO" id="GO:0005829">
    <property type="term" value="C:cytosol"/>
    <property type="evidence" value="ECO:0007669"/>
    <property type="project" value="TreeGrafter"/>
</dbReference>
<evidence type="ECO:0000256" key="3">
    <source>
        <dbReference type="ARBA" id="ARBA00012086"/>
    </source>
</evidence>
<dbReference type="NCBIfam" id="TIGR00674">
    <property type="entry name" value="dapA"/>
    <property type="match status" value="1"/>
</dbReference>